<evidence type="ECO:0000313" key="8">
    <source>
        <dbReference type="Proteomes" id="UP000308652"/>
    </source>
</evidence>
<evidence type="ECO:0000256" key="2">
    <source>
        <dbReference type="ARBA" id="ARBA00022645"/>
    </source>
</evidence>
<keyword evidence="8" id="KW-1185">Reference proteome</keyword>
<keyword evidence="3" id="KW-0645">Protease</keyword>
<dbReference type="OrthoDB" id="443318at2759"/>
<dbReference type="GO" id="GO:0004185">
    <property type="term" value="F:serine-type carboxypeptidase activity"/>
    <property type="evidence" value="ECO:0007669"/>
    <property type="project" value="InterPro"/>
</dbReference>
<dbReference type="AlphaFoldDB" id="A0A5C3M0H1"/>
<dbReference type="Pfam" id="PF00450">
    <property type="entry name" value="Peptidase_S10"/>
    <property type="match status" value="1"/>
</dbReference>
<feature type="signal peptide" evidence="6">
    <location>
        <begin position="1"/>
        <end position="20"/>
    </location>
</feature>
<dbReference type="PANTHER" id="PTHR11802">
    <property type="entry name" value="SERINE PROTEASE FAMILY S10 SERINE CARBOXYPEPTIDASE"/>
    <property type="match status" value="1"/>
</dbReference>
<keyword evidence="5" id="KW-0325">Glycoprotein</keyword>
<organism evidence="7 8">
    <name type="scientific">Crucibulum laeve</name>
    <dbReference type="NCBI Taxonomy" id="68775"/>
    <lineage>
        <taxon>Eukaryota</taxon>
        <taxon>Fungi</taxon>
        <taxon>Dikarya</taxon>
        <taxon>Basidiomycota</taxon>
        <taxon>Agaricomycotina</taxon>
        <taxon>Agaricomycetes</taxon>
        <taxon>Agaricomycetidae</taxon>
        <taxon>Agaricales</taxon>
        <taxon>Agaricineae</taxon>
        <taxon>Nidulariaceae</taxon>
        <taxon>Crucibulum</taxon>
    </lineage>
</organism>
<evidence type="ECO:0000256" key="1">
    <source>
        <dbReference type="ARBA" id="ARBA00009431"/>
    </source>
</evidence>
<dbReference type="PRINTS" id="PR00724">
    <property type="entry name" value="CRBOXYPTASEC"/>
</dbReference>
<keyword evidence="4 7" id="KW-0378">Hydrolase</keyword>
<protein>
    <submittedName>
        <fullName evidence="7">Alpha/Beta hydrolase protein</fullName>
    </submittedName>
</protein>
<evidence type="ECO:0000256" key="5">
    <source>
        <dbReference type="ARBA" id="ARBA00023180"/>
    </source>
</evidence>
<dbReference type="GO" id="GO:0006508">
    <property type="term" value="P:proteolysis"/>
    <property type="evidence" value="ECO:0007669"/>
    <property type="project" value="UniProtKB-KW"/>
</dbReference>
<feature type="chain" id="PRO_5022929254" evidence="6">
    <location>
        <begin position="21"/>
        <end position="517"/>
    </location>
</feature>
<sequence>MRKAALRILALGISVSLAFGDLIPRSVFSEQQYFKIEAPKRSTGDPAGHPNIATRLEITSNGTGNLACGDSSKNKFQSGYAHFTNNAGEEDKHMFWWLFEARNAPEDAPVVMTFGGGPGASGLLFPFSGAGPCMIQQGESGEGKLGPSPYSWTDHVNLLAIDHPVGVGFSYGDALRNSSDRAAWDVDDFLQVFWRRYPHLAKNKFMISSGSYGGTYIPHVLNTIRLRNLLAKKSSYMVYRSNGMIERGGRIGETVALEDVRIIKMPEAAMMLNVWSDTMTHFRWIHESNCNSNEDGNMFFNATWCEHIVAGLPHCLDELQLSYEQPTVDNKWNAMEECYALLDGFDDSERDPYDWRQKCSSGCSSLNFTVVEEILGNLRNLVGVPKHVKEKFEVIAEEAITIPFIMNGDMIQPSYKLLGPVLDDGLRLLVYNGMYDGIAPWRSSIAWMRLLENKHQTAFRVAPEVEYPKIGTYQGVGQGAGDYAFVKVRDAGHMIIKSQPQLTQHLMINWLNNKPFF</sequence>
<evidence type="ECO:0000256" key="6">
    <source>
        <dbReference type="SAM" id="SignalP"/>
    </source>
</evidence>
<dbReference type="InterPro" id="IPR029058">
    <property type="entry name" value="AB_hydrolase_fold"/>
</dbReference>
<evidence type="ECO:0000313" key="7">
    <source>
        <dbReference type="EMBL" id="TFK38874.1"/>
    </source>
</evidence>
<dbReference type="Gene3D" id="3.40.50.1820">
    <property type="entry name" value="alpha/beta hydrolase"/>
    <property type="match status" value="1"/>
</dbReference>
<evidence type="ECO:0000256" key="4">
    <source>
        <dbReference type="ARBA" id="ARBA00022801"/>
    </source>
</evidence>
<accession>A0A5C3M0H1</accession>
<comment type="similarity">
    <text evidence="1">Belongs to the peptidase S10 family.</text>
</comment>
<dbReference type="STRING" id="68775.A0A5C3M0H1"/>
<dbReference type="InterPro" id="IPR001563">
    <property type="entry name" value="Peptidase_S10"/>
</dbReference>
<reference evidence="7 8" key="1">
    <citation type="journal article" date="2019" name="Nat. Ecol. Evol.">
        <title>Megaphylogeny resolves global patterns of mushroom evolution.</title>
        <authorList>
            <person name="Varga T."/>
            <person name="Krizsan K."/>
            <person name="Foldi C."/>
            <person name="Dima B."/>
            <person name="Sanchez-Garcia M."/>
            <person name="Sanchez-Ramirez S."/>
            <person name="Szollosi G.J."/>
            <person name="Szarkandi J.G."/>
            <person name="Papp V."/>
            <person name="Albert L."/>
            <person name="Andreopoulos W."/>
            <person name="Angelini C."/>
            <person name="Antonin V."/>
            <person name="Barry K.W."/>
            <person name="Bougher N.L."/>
            <person name="Buchanan P."/>
            <person name="Buyck B."/>
            <person name="Bense V."/>
            <person name="Catcheside P."/>
            <person name="Chovatia M."/>
            <person name="Cooper J."/>
            <person name="Damon W."/>
            <person name="Desjardin D."/>
            <person name="Finy P."/>
            <person name="Geml J."/>
            <person name="Haridas S."/>
            <person name="Hughes K."/>
            <person name="Justo A."/>
            <person name="Karasinski D."/>
            <person name="Kautmanova I."/>
            <person name="Kiss B."/>
            <person name="Kocsube S."/>
            <person name="Kotiranta H."/>
            <person name="LaButti K.M."/>
            <person name="Lechner B.E."/>
            <person name="Liimatainen K."/>
            <person name="Lipzen A."/>
            <person name="Lukacs Z."/>
            <person name="Mihaltcheva S."/>
            <person name="Morgado L.N."/>
            <person name="Niskanen T."/>
            <person name="Noordeloos M.E."/>
            <person name="Ohm R.A."/>
            <person name="Ortiz-Santana B."/>
            <person name="Ovrebo C."/>
            <person name="Racz N."/>
            <person name="Riley R."/>
            <person name="Savchenko A."/>
            <person name="Shiryaev A."/>
            <person name="Soop K."/>
            <person name="Spirin V."/>
            <person name="Szebenyi C."/>
            <person name="Tomsovsky M."/>
            <person name="Tulloss R.E."/>
            <person name="Uehling J."/>
            <person name="Grigoriev I.V."/>
            <person name="Vagvolgyi C."/>
            <person name="Papp T."/>
            <person name="Martin F.M."/>
            <person name="Miettinen O."/>
            <person name="Hibbett D.S."/>
            <person name="Nagy L.G."/>
        </authorList>
    </citation>
    <scope>NUCLEOTIDE SEQUENCE [LARGE SCALE GENOMIC DNA]</scope>
    <source>
        <strain evidence="7 8">CBS 166.37</strain>
    </source>
</reference>
<proteinExistence type="inferred from homology"/>
<evidence type="ECO:0000256" key="3">
    <source>
        <dbReference type="ARBA" id="ARBA00022670"/>
    </source>
</evidence>
<keyword evidence="6" id="KW-0732">Signal</keyword>
<name>A0A5C3M0H1_9AGAR</name>
<dbReference type="SUPFAM" id="SSF53474">
    <property type="entry name" value="alpha/beta-Hydrolases"/>
    <property type="match status" value="1"/>
</dbReference>
<gene>
    <name evidence="7" type="ORF">BDQ12DRAFT_682654</name>
</gene>
<dbReference type="EMBL" id="ML213601">
    <property type="protein sequence ID" value="TFK38874.1"/>
    <property type="molecule type" value="Genomic_DNA"/>
</dbReference>
<dbReference type="PANTHER" id="PTHR11802:SF201">
    <property type="entry name" value="CARBOXYPEPTIDASE"/>
    <property type="match status" value="1"/>
</dbReference>
<dbReference type="Proteomes" id="UP000308652">
    <property type="component" value="Unassembled WGS sequence"/>
</dbReference>
<dbReference type="Gene3D" id="1.10.287.410">
    <property type="match status" value="1"/>
</dbReference>
<keyword evidence="2" id="KW-0121">Carboxypeptidase</keyword>